<dbReference type="Proteomes" id="UP000030758">
    <property type="component" value="Unassembled WGS sequence"/>
</dbReference>
<dbReference type="Pfam" id="PF23416">
    <property type="entry name" value="DUF7107"/>
    <property type="match status" value="5"/>
</dbReference>
<feature type="domain" description="DUF7107" evidence="2">
    <location>
        <begin position="259"/>
        <end position="303"/>
    </location>
</feature>
<evidence type="ECO:0000256" key="1">
    <source>
        <dbReference type="SAM" id="MobiDB-lite"/>
    </source>
</evidence>
<feature type="compositionally biased region" description="Low complexity" evidence="1">
    <location>
        <begin position="323"/>
        <end position="377"/>
    </location>
</feature>
<dbReference type="SUPFAM" id="SSF81995">
    <property type="entry name" value="beta-sandwich domain of Sec23/24"/>
    <property type="match status" value="1"/>
</dbReference>
<feature type="domain" description="DUF7107" evidence="2">
    <location>
        <begin position="380"/>
        <end position="430"/>
    </location>
</feature>
<dbReference type="AlphaFoldDB" id="A0A085NV10"/>
<feature type="region of interest" description="Disordered" evidence="1">
    <location>
        <begin position="309"/>
        <end position="382"/>
    </location>
</feature>
<name>A0A085NV10_9BILA</name>
<dbReference type="PANTHER" id="PTHR33459:SF7">
    <property type="entry name" value="DD-GDCA PROTEIN"/>
    <property type="match status" value="1"/>
</dbReference>
<gene>
    <name evidence="3" type="ORF">M514_14646</name>
</gene>
<dbReference type="PANTHER" id="PTHR33459">
    <property type="entry name" value="DD-GDCA PROTEIN"/>
    <property type="match status" value="1"/>
</dbReference>
<feature type="domain" description="DUF7107" evidence="2">
    <location>
        <begin position="503"/>
        <end position="552"/>
    </location>
</feature>
<feature type="compositionally biased region" description="Gly residues" evidence="1">
    <location>
        <begin position="310"/>
        <end position="322"/>
    </location>
</feature>
<protein>
    <recommendedName>
        <fullName evidence="2">DUF7107 domain-containing protein</fullName>
    </recommendedName>
</protein>
<dbReference type="InterPro" id="IPR052326">
    <property type="entry name" value="Diff-Dev_Assoc_Protein"/>
</dbReference>
<organism evidence="3">
    <name type="scientific">Trichuris suis</name>
    <name type="common">pig whipworm</name>
    <dbReference type="NCBI Taxonomy" id="68888"/>
    <lineage>
        <taxon>Eukaryota</taxon>
        <taxon>Metazoa</taxon>
        <taxon>Ecdysozoa</taxon>
        <taxon>Nematoda</taxon>
        <taxon>Enoplea</taxon>
        <taxon>Dorylaimia</taxon>
        <taxon>Trichinellida</taxon>
        <taxon>Trichuridae</taxon>
        <taxon>Trichuris</taxon>
    </lineage>
</organism>
<proteinExistence type="predicted"/>
<sequence length="614" mass="65465">MSKQFHCKVRVATMQEVGCCCQDNHYDLASTLNRIVFGSNENERKLSCIGSSDSPADKAMLNDFPPYLRAVGFPDGIFAIAQYGQTSLSGKTLSPTIVERRVQVHQHTVGRTEQLVASSHVTTMGYLLPFLSTILLGQIWQINAYAGYGYGYSYGYPNYGGYTYGNGYAPAAYYPYQDYGGYYGGYGGAYGGGYGGGYGGYGYQGYSQGYGGGVYPHAYGTYWQQTGGAVYDNYGDGNGGQPNAGGQEVPGAPPGAAGCTASDSCPNDQICISQQCIPGIPSKTKCTSDADCAGGGCKYEYCWHTDQGQGAPGQPGQAGPGGETPTPGDGTQPGQEGQQPGQEGQQPGQEGQQPGQQPQQPGQQPQQPGQQPQQPQQSKSCTTQDECPGNQICSDVHKNFCTNGYSIGVPCKVEKDCKKKDVCKAGTCWREGDDTGKPAGSECKGDDECKAMTVCEDKQCKPAMITTKKCMLETQCGKSQACHHGYCWSVTSDIAQDNSMKPCTSHNECDPQSICSELHANRCMKAHSIGVPCTQEKDCSKKDVCKGGYCWKEGADQGSPAGSQCKKDEQCAATLVCEGKVCKQSQITQKKCTFEAQCGKNSACRYGYCWSVSG</sequence>
<feature type="domain" description="DUF7107" evidence="2">
    <location>
        <begin position="564"/>
        <end position="611"/>
    </location>
</feature>
<evidence type="ECO:0000259" key="2">
    <source>
        <dbReference type="Pfam" id="PF23416"/>
    </source>
</evidence>
<evidence type="ECO:0000313" key="3">
    <source>
        <dbReference type="EMBL" id="KFD73306.1"/>
    </source>
</evidence>
<dbReference type="InterPro" id="IPR055531">
    <property type="entry name" value="DUF7107"/>
</dbReference>
<feature type="domain" description="DUF7107" evidence="2">
    <location>
        <begin position="442"/>
        <end position="489"/>
    </location>
</feature>
<dbReference type="EMBL" id="KL367474">
    <property type="protein sequence ID" value="KFD73306.1"/>
    <property type="molecule type" value="Genomic_DNA"/>
</dbReference>
<feature type="region of interest" description="Disordered" evidence="1">
    <location>
        <begin position="234"/>
        <end position="259"/>
    </location>
</feature>
<accession>A0A085NV10</accession>
<reference evidence="3" key="1">
    <citation type="journal article" date="2014" name="Nat. Genet.">
        <title>Genome and transcriptome of the porcine whipworm Trichuris suis.</title>
        <authorList>
            <person name="Jex A.R."/>
            <person name="Nejsum P."/>
            <person name="Schwarz E.M."/>
            <person name="Hu L."/>
            <person name="Young N.D."/>
            <person name="Hall R.S."/>
            <person name="Korhonen P.K."/>
            <person name="Liao S."/>
            <person name="Thamsborg S."/>
            <person name="Xia J."/>
            <person name="Xu P."/>
            <person name="Wang S."/>
            <person name="Scheerlinck J.P."/>
            <person name="Hofmann A."/>
            <person name="Sternberg P.W."/>
            <person name="Wang J."/>
            <person name="Gasser R.B."/>
        </authorList>
    </citation>
    <scope>NUCLEOTIDE SEQUENCE [LARGE SCALE GENOMIC DNA]</scope>
    <source>
        <strain evidence="3">DCEP-RM93F</strain>
    </source>
</reference>